<dbReference type="RefSeq" id="WP_090563077.1">
    <property type="nucleotide sequence ID" value="NZ_FMXZ01000004.1"/>
</dbReference>
<name>A0A1G6P4F0_9PROT</name>
<organism evidence="1 2">
    <name type="scientific">Belnapia rosea</name>
    <dbReference type="NCBI Taxonomy" id="938405"/>
    <lineage>
        <taxon>Bacteria</taxon>
        <taxon>Pseudomonadati</taxon>
        <taxon>Pseudomonadota</taxon>
        <taxon>Alphaproteobacteria</taxon>
        <taxon>Acetobacterales</taxon>
        <taxon>Roseomonadaceae</taxon>
        <taxon>Belnapia</taxon>
    </lineage>
</organism>
<keyword evidence="2" id="KW-1185">Reference proteome</keyword>
<sequence>MSLHGVRCGDYGDPDEEWIVEGFPGAEAAADYARRFIRAQIEDLRAETGSAEELRQMYFRFGEYAFAAGLDHDAWVAHCIAVPASRKAEVDYAALEPRAGRGRRA</sequence>
<dbReference type="OrthoDB" id="7275938at2"/>
<evidence type="ECO:0000313" key="2">
    <source>
        <dbReference type="Proteomes" id="UP000198925"/>
    </source>
</evidence>
<dbReference type="Proteomes" id="UP000198925">
    <property type="component" value="Unassembled WGS sequence"/>
</dbReference>
<accession>A0A1G6P4F0</accession>
<proteinExistence type="predicted"/>
<dbReference type="EMBL" id="FMZX01000002">
    <property type="protein sequence ID" value="SDC74858.1"/>
    <property type="molecule type" value="Genomic_DNA"/>
</dbReference>
<gene>
    <name evidence="1" type="ORF">SAMN04487779_1002260</name>
</gene>
<protein>
    <submittedName>
        <fullName evidence="1">Uncharacterized protein</fullName>
    </submittedName>
</protein>
<dbReference type="AlphaFoldDB" id="A0A1G6P4F0"/>
<dbReference type="STRING" id="938405.SAMN02927895_01978"/>
<evidence type="ECO:0000313" key="1">
    <source>
        <dbReference type="EMBL" id="SDC74858.1"/>
    </source>
</evidence>
<reference evidence="1 2" key="1">
    <citation type="submission" date="2016-10" db="EMBL/GenBank/DDBJ databases">
        <authorList>
            <person name="de Groot N.N."/>
        </authorList>
    </citation>
    <scope>NUCLEOTIDE SEQUENCE [LARGE SCALE GENOMIC DNA]</scope>
    <source>
        <strain evidence="1 2">CPCC 100156</strain>
    </source>
</reference>